<reference evidence="1 2" key="1">
    <citation type="journal article" date="2013" name="PLoS Genet.">
        <title>The genome and development-dependent transcriptomes of Pyronema confluens: a window into fungal evolution.</title>
        <authorList>
            <person name="Traeger S."/>
            <person name="Altegoer F."/>
            <person name="Freitag M."/>
            <person name="Gabaldon T."/>
            <person name="Kempken F."/>
            <person name="Kumar A."/>
            <person name="Marcet-Houben M."/>
            <person name="Poggeler S."/>
            <person name="Stajich J.E."/>
            <person name="Nowrousian M."/>
        </authorList>
    </citation>
    <scope>NUCLEOTIDE SEQUENCE [LARGE SCALE GENOMIC DNA]</scope>
    <source>
        <strain evidence="2">CBS 100304</strain>
        <tissue evidence="1">Vegetative mycelium</tissue>
    </source>
</reference>
<gene>
    <name evidence="1" type="ORF">PCON_11164</name>
</gene>
<evidence type="ECO:0000313" key="2">
    <source>
        <dbReference type="Proteomes" id="UP000018144"/>
    </source>
</evidence>
<dbReference type="EMBL" id="HF935629">
    <property type="protein sequence ID" value="CCX31641.1"/>
    <property type="molecule type" value="Genomic_DNA"/>
</dbReference>
<keyword evidence="2" id="KW-1185">Reference proteome</keyword>
<accession>U4LUG7</accession>
<dbReference type="AlphaFoldDB" id="U4LUG7"/>
<proteinExistence type="predicted"/>
<organism evidence="1 2">
    <name type="scientific">Pyronema omphalodes (strain CBS 100304)</name>
    <name type="common">Pyronema confluens</name>
    <dbReference type="NCBI Taxonomy" id="1076935"/>
    <lineage>
        <taxon>Eukaryota</taxon>
        <taxon>Fungi</taxon>
        <taxon>Dikarya</taxon>
        <taxon>Ascomycota</taxon>
        <taxon>Pezizomycotina</taxon>
        <taxon>Pezizomycetes</taxon>
        <taxon>Pezizales</taxon>
        <taxon>Pyronemataceae</taxon>
        <taxon>Pyronema</taxon>
    </lineage>
</organism>
<evidence type="ECO:0000313" key="1">
    <source>
        <dbReference type="EMBL" id="CCX31641.1"/>
    </source>
</evidence>
<dbReference type="Proteomes" id="UP000018144">
    <property type="component" value="Unassembled WGS sequence"/>
</dbReference>
<sequence length="73" mass="8065">MLPQTTTQDSSTCFASFGTTVECAFVLAPRKCKLHPKNISEILFLHVRYDGSPGIIIIFSNAICFLRSSLQSL</sequence>
<name>U4LUG7_PYROM</name>
<protein>
    <submittedName>
        <fullName evidence="1">Uncharacterized protein</fullName>
    </submittedName>
</protein>